<dbReference type="PANTHER" id="PTHR43567:SF5">
    <property type="entry name" value="HYPOTHETICAL CYTOSOLIC PROTEIN"/>
    <property type="match status" value="1"/>
</dbReference>
<evidence type="ECO:0000313" key="4">
    <source>
        <dbReference type="Proteomes" id="UP000644115"/>
    </source>
</evidence>
<evidence type="ECO:0000259" key="2">
    <source>
        <dbReference type="Pfam" id="PF01613"/>
    </source>
</evidence>
<accession>A0A923NC97</accession>
<comment type="caution">
    <text evidence="3">The sequence shown here is derived from an EMBL/GenBank/DDBJ whole genome shotgun (WGS) entry which is preliminary data.</text>
</comment>
<dbReference type="GO" id="GO:0016646">
    <property type="term" value="F:oxidoreductase activity, acting on the CH-NH group of donors, NAD or NADP as acceptor"/>
    <property type="evidence" value="ECO:0007669"/>
    <property type="project" value="UniProtKB-ARBA"/>
</dbReference>
<dbReference type="AlphaFoldDB" id="A0A923NC97"/>
<dbReference type="Proteomes" id="UP000644115">
    <property type="component" value="Unassembled WGS sequence"/>
</dbReference>
<feature type="domain" description="Flavin reductase like" evidence="2">
    <location>
        <begin position="23"/>
        <end position="134"/>
    </location>
</feature>
<name>A0A923NC97_9FIRM</name>
<dbReference type="InterPro" id="IPR052174">
    <property type="entry name" value="Flavoredoxin"/>
</dbReference>
<dbReference type="RefSeq" id="WP_249287475.1">
    <property type="nucleotide sequence ID" value="NZ_JACRWC010000109.1"/>
</dbReference>
<dbReference type="PANTHER" id="PTHR43567">
    <property type="entry name" value="FLAVOREDOXIN-RELATED-RELATED"/>
    <property type="match status" value="1"/>
</dbReference>
<proteinExistence type="inferred from homology"/>
<protein>
    <submittedName>
        <fullName evidence="3">Flavin reductase family protein</fullName>
    </submittedName>
</protein>
<reference evidence="3" key="1">
    <citation type="submission" date="2020-08" db="EMBL/GenBank/DDBJ databases">
        <authorList>
            <person name="Liu C."/>
            <person name="Sun Q."/>
        </authorList>
    </citation>
    <scope>NUCLEOTIDE SEQUENCE</scope>
    <source>
        <strain evidence="3">BX16</strain>
    </source>
</reference>
<dbReference type="InterPro" id="IPR012349">
    <property type="entry name" value="Split_barrel_FMN-bd"/>
</dbReference>
<sequence length="180" mass="20553">MNRKKIDVYDNLTGIVKELKEGVLLTAKADDQVNSMTISWGMLGIEWGRPVFVTFLREHRFTKELIDKNGEFTVNIPYGQDAKDILNFCGTKSGRDVDKFQELGLTPVEAEKISVPAIRELPLTLECKVVYKQEQDPDQISEKRKKIFYPADVDGSFHGANRDYHTAYYGQILSAYILED</sequence>
<comment type="similarity">
    <text evidence="1">Belongs to the flavoredoxin family.</text>
</comment>
<evidence type="ECO:0000313" key="3">
    <source>
        <dbReference type="EMBL" id="MBC6000150.1"/>
    </source>
</evidence>
<dbReference type="SUPFAM" id="SSF50475">
    <property type="entry name" value="FMN-binding split barrel"/>
    <property type="match status" value="1"/>
</dbReference>
<dbReference type="EMBL" id="JACRWC010000109">
    <property type="protein sequence ID" value="MBC6000150.1"/>
    <property type="molecule type" value="Genomic_DNA"/>
</dbReference>
<gene>
    <name evidence="3" type="ORF">H8876_09075</name>
</gene>
<dbReference type="InterPro" id="IPR002563">
    <property type="entry name" value="Flavin_Rdtase-like_dom"/>
</dbReference>
<dbReference type="Gene3D" id="2.30.110.10">
    <property type="entry name" value="Electron Transport, Fmn-binding Protein, Chain A"/>
    <property type="match status" value="1"/>
</dbReference>
<dbReference type="Pfam" id="PF01613">
    <property type="entry name" value="Flavin_Reduct"/>
    <property type="match status" value="1"/>
</dbReference>
<dbReference type="GO" id="GO:0010181">
    <property type="term" value="F:FMN binding"/>
    <property type="evidence" value="ECO:0007669"/>
    <property type="project" value="InterPro"/>
</dbReference>
<evidence type="ECO:0000256" key="1">
    <source>
        <dbReference type="ARBA" id="ARBA00038054"/>
    </source>
</evidence>
<organism evidence="3 4">
    <name type="scientific">Lentihominibacter faecis</name>
    <dbReference type="NCBI Taxonomy" id="2764712"/>
    <lineage>
        <taxon>Bacteria</taxon>
        <taxon>Bacillati</taxon>
        <taxon>Bacillota</taxon>
        <taxon>Clostridia</taxon>
        <taxon>Peptostreptococcales</taxon>
        <taxon>Anaerovoracaceae</taxon>
        <taxon>Lentihominibacter</taxon>
    </lineage>
</organism>
<keyword evidence="4" id="KW-1185">Reference proteome</keyword>